<sequence>MPRPTFPGKQERAAVPFLSLPSVYPRSLGSFSRRWFYGSLVYNRLLTTIYLQSPHPSVNGNLVAGYHSLMAAVYLHNALYARNPPEPRDSLVHSRNLSTISSATLLTSTTVHSHPNEPLLQPTATAPATAAYFEQLSRQPRNSDGTPARLRWDDRVTLDGGHPPGLGEKGRPWRRGRIRRPEGRWGWAKMALEVVMAAWATYNAVRYFFAFSAHNDTVGQTFCLALGTSAGVSFALAFSAKVLGVLKPKLLIQSVVYKYLKYVRATLFFLSSFALLVPAAVNFALVFFWKDSPHPQLSLAHRCRVDVDVVWSVYGRECDPASPWSTWIIISTVRLALTLTAIIAYHAISFLHPGIHRRPIHRHLRSESFASTPSISGDVASPSTLSAQRQASEATLVDESSSRHPSRTRLARSRSSGLSGESCSGEPLSFGLSSVVEAAEVHQNASDDGFHSSSQITNQTEEAVGGARSDGASSPDALSRGRPPSYSSEYDRYDEDDSDESDEHIYDRPSIDPENLFNLPRVPPALGYNEFGLPYPPDQNVRVLNGVIRRMPTIESMGSGEVGSLGASSHQGNGSMYTSSRPPTRNTLLSFSDYDPQSSNPPSRANSLSMRAEMLVNMTTSEHGELVGRSDIAMRRMSSPTSFTDQGGSSVGAPESHSNGTTVSRTTSTTASFHTAMTGSMNDANPPPSPNDGTYPPFIPSKGHEI</sequence>
<dbReference type="Proteomes" id="UP000467700">
    <property type="component" value="Unassembled WGS sequence"/>
</dbReference>
<feature type="region of interest" description="Disordered" evidence="1">
    <location>
        <begin position="460"/>
        <end position="517"/>
    </location>
</feature>
<feature type="compositionally biased region" description="Low complexity" evidence="1">
    <location>
        <begin position="413"/>
        <end position="426"/>
    </location>
</feature>
<dbReference type="OrthoDB" id="3222669at2759"/>
<evidence type="ECO:0000313" key="4">
    <source>
        <dbReference type="Proteomes" id="UP000467700"/>
    </source>
</evidence>
<protein>
    <submittedName>
        <fullName evidence="3">Uncharacterized protein</fullName>
    </submittedName>
</protein>
<gene>
    <name evidence="3" type="ORF">AAE3_LOCUS4571</name>
</gene>
<keyword evidence="2" id="KW-0812">Transmembrane</keyword>
<feature type="transmembrane region" description="Helical" evidence="2">
    <location>
        <begin position="185"/>
        <end position="205"/>
    </location>
</feature>
<keyword evidence="4" id="KW-1185">Reference proteome</keyword>
<evidence type="ECO:0000313" key="3">
    <source>
        <dbReference type="EMBL" id="CAA7261985.1"/>
    </source>
</evidence>
<name>A0A8S0VR24_CYCAE</name>
<reference evidence="3 4" key="1">
    <citation type="submission" date="2020-01" db="EMBL/GenBank/DDBJ databases">
        <authorList>
            <person name="Gupta K D."/>
        </authorList>
    </citation>
    <scope>NUCLEOTIDE SEQUENCE [LARGE SCALE GENOMIC DNA]</scope>
</reference>
<feature type="compositionally biased region" description="Polar residues" evidence="1">
    <location>
        <begin position="638"/>
        <end position="648"/>
    </location>
</feature>
<feature type="region of interest" description="Disordered" evidence="1">
    <location>
        <begin position="373"/>
        <end position="426"/>
    </location>
</feature>
<dbReference type="EMBL" id="CACVBS010000035">
    <property type="protein sequence ID" value="CAA7261985.1"/>
    <property type="molecule type" value="Genomic_DNA"/>
</dbReference>
<keyword evidence="2" id="KW-0472">Membrane</keyword>
<feature type="compositionally biased region" description="Acidic residues" evidence="1">
    <location>
        <begin position="492"/>
        <end position="502"/>
    </location>
</feature>
<feature type="compositionally biased region" description="Polar residues" evidence="1">
    <location>
        <begin position="136"/>
        <end position="145"/>
    </location>
</feature>
<feature type="region of interest" description="Disordered" evidence="1">
    <location>
        <begin position="135"/>
        <end position="174"/>
    </location>
</feature>
<proteinExistence type="predicted"/>
<feature type="region of interest" description="Disordered" evidence="1">
    <location>
        <begin position="638"/>
        <end position="706"/>
    </location>
</feature>
<organism evidence="3 4">
    <name type="scientific">Cyclocybe aegerita</name>
    <name type="common">Black poplar mushroom</name>
    <name type="synonym">Agrocybe aegerita</name>
    <dbReference type="NCBI Taxonomy" id="1973307"/>
    <lineage>
        <taxon>Eukaryota</taxon>
        <taxon>Fungi</taxon>
        <taxon>Dikarya</taxon>
        <taxon>Basidiomycota</taxon>
        <taxon>Agaricomycotina</taxon>
        <taxon>Agaricomycetes</taxon>
        <taxon>Agaricomycetidae</taxon>
        <taxon>Agaricales</taxon>
        <taxon>Agaricineae</taxon>
        <taxon>Bolbitiaceae</taxon>
        <taxon>Cyclocybe</taxon>
    </lineage>
</organism>
<evidence type="ECO:0000256" key="2">
    <source>
        <dbReference type="SAM" id="Phobius"/>
    </source>
</evidence>
<feature type="transmembrane region" description="Helical" evidence="2">
    <location>
        <begin position="267"/>
        <end position="289"/>
    </location>
</feature>
<evidence type="ECO:0000256" key="1">
    <source>
        <dbReference type="SAM" id="MobiDB-lite"/>
    </source>
</evidence>
<feature type="compositionally biased region" description="Polar residues" evidence="1">
    <location>
        <begin position="673"/>
        <end position="683"/>
    </location>
</feature>
<feature type="region of interest" description="Disordered" evidence="1">
    <location>
        <begin position="562"/>
        <end position="606"/>
    </location>
</feature>
<feature type="compositionally biased region" description="Polar residues" evidence="1">
    <location>
        <begin position="566"/>
        <end position="606"/>
    </location>
</feature>
<dbReference type="AlphaFoldDB" id="A0A8S0VR24"/>
<feature type="compositionally biased region" description="Low complexity" evidence="1">
    <location>
        <begin position="658"/>
        <end position="672"/>
    </location>
</feature>
<feature type="compositionally biased region" description="Polar residues" evidence="1">
    <location>
        <begin position="373"/>
        <end position="393"/>
    </location>
</feature>
<keyword evidence="2" id="KW-1133">Transmembrane helix</keyword>
<comment type="caution">
    <text evidence="3">The sequence shown here is derived from an EMBL/GenBank/DDBJ whole genome shotgun (WGS) entry which is preliminary data.</text>
</comment>
<accession>A0A8S0VR24</accession>
<feature type="transmembrane region" description="Helical" evidence="2">
    <location>
        <begin position="225"/>
        <end position="246"/>
    </location>
</feature>